<dbReference type="AlphaFoldDB" id="A0A319DMP4"/>
<dbReference type="EMBL" id="KZ825913">
    <property type="protein sequence ID" value="PYH92573.1"/>
    <property type="molecule type" value="Genomic_DNA"/>
</dbReference>
<dbReference type="PRINTS" id="PR00080">
    <property type="entry name" value="SDRFAMILY"/>
</dbReference>
<dbReference type="PROSITE" id="PS00061">
    <property type="entry name" value="ADH_SHORT"/>
    <property type="match status" value="1"/>
</dbReference>
<dbReference type="SUPFAM" id="SSF51735">
    <property type="entry name" value="NAD(P)-binding Rossmann-fold domains"/>
    <property type="match status" value="1"/>
</dbReference>
<keyword evidence="5" id="KW-1185">Reference proteome</keyword>
<evidence type="ECO:0000313" key="4">
    <source>
        <dbReference type="EMBL" id="PYH92573.1"/>
    </source>
</evidence>
<sequence>MSIFSLDGKTALVTGGTRGIGQAIVLGLAEHGADIILCTRTAKPFETQAAVEKLGRRCELIECDLSDRAQVETLISRVIANHSVDILVNAAGIQHRQSAEDYDLKAYDSLIQTNLTAPFILCRDLARHWLSIGQKGKIINVASLASFQGGFNMAGYAGSKGGVLQMTKAFSNEWVGKGINVNAIAPGYIATDMNLDTRTDPSRADYFRSITERIPAGRWGSPEDMEGAAIFLASPASNYISGETITVDGGWMGR</sequence>
<comment type="similarity">
    <text evidence="1">Belongs to the short-chain dehydrogenases/reductases (SDR) family.</text>
</comment>
<dbReference type="OrthoDB" id="294295at2759"/>
<keyword evidence="3" id="KW-0560">Oxidoreductase</keyword>
<dbReference type="InterPro" id="IPR020904">
    <property type="entry name" value="Sc_DH/Rdtase_CS"/>
</dbReference>
<dbReference type="InterPro" id="IPR002347">
    <property type="entry name" value="SDR_fam"/>
</dbReference>
<reference evidence="4 5" key="1">
    <citation type="submission" date="2018-02" db="EMBL/GenBank/DDBJ databases">
        <title>The genomes of Aspergillus section Nigri reveals drivers in fungal speciation.</title>
        <authorList>
            <consortium name="DOE Joint Genome Institute"/>
            <person name="Vesth T.C."/>
            <person name="Nybo J."/>
            <person name="Theobald S."/>
            <person name="Brandl J."/>
            <person name="Frisvad J.C."/>
            <person name="Nielsen K.F."/>
            <person name="Lyhne E.K."/>
            <person name="Kogle M.E."/>
            <person name="Kuo A."/>
            <person name="Riley R."/>
            <person name="Clum A."/>
            <person name="Nolan M."/>
            <person name="Lipzen A."/>
            <person name="Salamov A."/>
            <person name="Henrissat B."/>
            <person name="Wiebenga A."/>
            <person name="De vries R.P."/>
            <person name="Grigoriev I.V."/>
            <person name="Mortensen U.H."/>
            <person name="Andersen M.R."/>
            <person name="Baker S.E."/>
        </authorList>
    </citation>
    <scope>NUCLEOTIDE SEQUENCE [LARGE SCALE GENOMIC DNA]</scope>
    <source>
        <strain evidence="4 5">CBS 707.79</strain>
    </source>
</reference>
<evidence type="ECO:0000256" key="1">
    <source>
        <dbReference type="ARBA" id="ARBA00006484"/>
    </source>
</evidence>
<gene>
    <name evidence="4" type="ORF">BO71DRAFT_357050</name>
</gene>
<accession>A0A319DMP4</accession>
<organism evidence="4 5">
    <name type="scientific">Aspergillus ellipticus CBS 707.79</name>
    <dbReference type="NCBI Taxonomy" id="1448320"/>
    <lineage>
        <taxon>Eukaryota</taxon>
        <taxon>Fungi</taxon>
        <taxon>Dikarya</taxon>
        <taxon>Ascomycota</taxon>
        <taxon>Pezizomycotina</taxon>
        <taxon>Eurotiomycetes</taxon>
        <taxon>Eurotiomycetidae</taxon>
        <taxon>Eurotiales</taxon>
        <taxon>Aspergillaceae</taxon>
        <taxon>Aspergillus</taxon>
        <taxon>Aspergillus subgen. Circumdati</taxon>
    </lineage>
</organism>
<dbReference type="PRINTS" id="PR00081">
    <property type="entry name" value="GDHRDH"/>
</dbReference>
<dbReference type="GO" id="GO:0044550">
    <property type="term" value="P:secondary metabolite biosynthetic process"/>
    <property type="evidence" value="ECO:0007669"/>
    <property type="project" value="UniProtKB-ARBA"/>
</dbReference>
<dbReference type="Proteomes" id="UP000247810">
    <property type="component" value="Unassembled WGS sequence"/>
</dbReference>
<keyword evidence="2" id="KW-0521">NADP</keyword>
<dbReference type="PANTHER" id="PTHR42760">
    <property type="entry name" value="SHORT-CHAIN DEHYDROGENASES/REDUCTASES FAMILY MEMBER"/>
    <property type="match status" value="1"/>
</dbReference>
<dbReference type="FunFam" id="3.40.50.720:FF:000084">
    <property type="entry name" value="Short-chain dehydrogenase reductase"/>
    <property type="match status" value="1"/>
</dbReference>
<dbReference type="Pfam" id="PF13561">
    <property type="entry name" value="adh_short_C2"/>
    <property type="match status" value="1"/>
</dbReference>
<dbReference type="STRING" id="1448320.A0A319DMP4"/>
<protein>
    <submittedName>
        <fullName evidence="4">NAD(P)-binding protein</fullName>
    </submittedName>
</protein>
<dbReference type="InterPro" id="IPR036291">
    <property type="entry name" value="NAD(P)-bd_dom_sf"/>
</dbReference>
<name>A0A319DMP4_9EURO</name>
<evidence type="ECO:0000256" key="2">
    <source>
        <dbReference type="ARBA" id="ARBA00022857"/>
    </source>
</evidence>
<dbReference type="Gene3D" id="3.40.50.720">
    <property type="entry name" value="NAD(P)-binding Rossmann-like Domain"/>
    <property type="match status" value="1"/>
</dbReference>
<dbReference type="PANTHER" id="PTHR42760:SF5">
    <property type="entry name" value="2-DEHYDRO-3-DEOXY-D-GLUCONATE 5-DEHYDROGENASE"/>
    <property type="match status" value="1"/>
</dbReference>
<evidence type="ECO:0000256" key="3">
    <source>
        <dbReference type="ARBA" id="ARBA00023002"/>
    </source>
</evidence>
<dbReference type="GO" id="GO:0016616">
    <property type="term" value="F:oxidoreductase activity, acting on the CH-OH group of donors, NAD or NADP as acceptor"/>
    <property type="evidence" value="ECO:0007669"/>
    <property type="project" value="TreeGrafter"/>
</dbReference>
<dbReference type="VEuPathDB" id="FungiDB:BO71DRAFT_357050"/>
<evidence type="ECO:0000313" key="5">
    <source>
        <dbReference type="Proteomes" id="UP000247810"/>
    </source>
</evidence>
<proteinExistence type="inferred from homology"/>